<dbReference type="InterPro" id="IPR011044">
    <property type="entry name" value="Quino_amine_DH_bsu"/>
</dbReference>
<sequence>MPHGDGANAECEDKAPEPICVQYKFSRTIPTGQGIATQIRLLSVSHDLLATVHGERDVLIWDLVRNTPPQRIEIDILIDQITSIAVSPTSSNVLALSFRLGTAHEVWTFDWVNRTAEAKFTTGPDFHSVQYSPDGRLLAWVSSGCIDVWETIINTHVVTVRESRKKTDGLPTSHFAFSSNSNRIAYADRSGRLTTWDVTNWCFVAESRAKTDWQSVGREAMQMVLDKGRVMVVSREADGTCPWTWRLTTWWPDSGSRSELELNGCAYASIPRNARFVATVQMDGGKLRVRDTATGVCLDQSTQGLCRSAKLGKVPLVVAAAIATDDRVMVTQIANGRTSVWQLVAFE</sequence>
<dbReference type="EMBL" id="MPGH01000061">
    <property type="protein sequence ID" value="OLN91702.1"/>
    <property type="molecule type" value="Genomic_DNA"/>
</dbReference>
<evidence type="ECO:0000313" key="2">
    <source>
        <dbReference type="Proteomes" id="UP000186583"/>
    </source>
</evidence>
<proteinExistence type="predicted"/>
<gene>
    <name evidence="1" type="ORF">CCHL11_06625</name>
</gene>
<dbReference type="Gene3D" id="2.130.10.10">
    <property type="entry name" value="YVTN repeat-like/Quinoprotein amine dehydrogenase"/>
    <property type="match status" value="1"/>
</dbReference>
<dbReference type="OrthoDB" id="4790811at2759"/>
<evidence type="ECO:0000313" key="1">
    <source>
        <dbReference type="EMBL" id="OLN91702.1"/>
    </source>
</evidence>
<reference evidence="1 2" key="1">
    <citation type="submission" date="2016-11" db="EMBL/GenBank/DDBJ databases">
        <title>Draft Genome Assembly of Colletotrichum chlorophyti a pathogen of herbaceous plants.</title>
        <authorList>
            <person name="Gan P."/>
            <person name="Narusaka M."/>
            <person name="Tsushima A."/>
            <person name="Narusaka Y."/>
            <person name="Takano Y."/>
            <person name="Shirasu K."/>
        </authorList>
    </citation>
    <scope>NUCLEOTIDE SEQUENCE [LARGE SCALE GENOMIC DNA]</scope>
    <source>
        <strain evidence="1 2">NTL11</strain>
    </source>
</reference>
<comment type="caution">
    <text evidence="1">The sequence shown here is derived from an EMBL/GenBank/DDBJ whole genome shotgun (WGS) entry which is preliminary data.</text>
</comment>
<dbReference type="InterPro" id="IPR015943">
    <property type="entry name" value="WD40/YVTN_repeat-like_dom_sf"/>
</dbReference>
<name>A0A1Q8RXT3_9PEZI</name>
<organism evidence="1 2">
    <name type="scientific">Colletotrichum chlorophyti</name>
    <dbReference type="NCBI Taxonomy" id="708187"/>
    <lineage>
        <taxon>Eukaryota</taxon>
        <taxon>Fungi</taxon>
        <taxon>Dikarya</taxon>
        <taxon>Ascomycota</taxon>
        <taxon>Pezizomycotina</taxon>
        <taxon>Sordariomycetes</taxon>
        <taxon>Hypocreomycetidae</taxon>
        <taxon>Glomerellales</taxon>
        <taxon>Glomerellaceae</taxon>
        <taxon>Colletotrichum</taxon>
    </lineage>
</organism>
<protein>
    <submittedName>
        <fullName evidence="1">Uncharacterized protein</fullName>
    </submittedName>
</protein>
<dbReference type="AlphaFoldDB" id="A0A1Q8RXT3"/>
<keyword evidence="2" id="KW-1185">Reference proteome</keyword>
<dbReference type="SUPFAM" id="SSF50969">
    <property type="entry name" value="YVTN repeat-like/Quinoprotein amine dehydrogenase"/>
    <property type="match status" value="1"/>
</dbReference>
<accession>A0A1Q8RXT3</accession>
<dbReference type="Proteomes" id="UP000186583">
    <property type="component" value="Unassembled WGS sequence"/>
</dbReference>